<dbReference type="NCBIfam" id="NF007113">
    <property type="entry name" value="PRK09562.1"/>
    <property type="match status" value="1"/>
</dbReference>
<dbReference type="PANTHER" id="PTHR30522:SF0">
    <property type="entry name" value="NUCLEOSIDE TRIPHOSPHATE PYROPHOSPHOHYDROLASE"/>
    <property type="match status" value="1"/>
</dbReference>
<dbReference type="RefSeq" id="WP_059031792.1">
    <property type="nucleotide sequence ID" value="NZ_DF977000.1"/>
</dbReference>
<name>A0A0U9HNY4_9FIRM</name>
<dbReference type="FunFam" id="1.10.287.1080:FF:000003">
    <property type="entry name" value="Nucleoside triphosphate pyrophosphohydrolase"/>
    <property type="match status" value="1"/>
</dbReference>
<dbReference type="GO" id="GO:0032259">
    <property type="term" value="P:methylation"/>
    <property type="evidence" value="ECO:0007669"/>
    <property type="project" value="UniProtKB-KW"/>
</dbReference>
<keyword evidence="3" id="KW-1185">Reference proteome</keyword>
<dbReference type="EMBL" id="DF977000">
    <property type="protein sequence ID" value="GAQ24711.1"/>
    <property type="molecule type" value="Genomic_DNA"/>
</dbReference>
<dbReference type="STRING" id="224999.GCA_001485475_00717"/>
<evidence type="ECO:0000313" key="2">
    <source>
        <dbReference type="EMBL" id="GAQ24711.1"/>
    </source>
</evidence>
<dbReference type="GO" id="GO:0006203">
    <property type="term" value="P:dGTP catabolic process"/>
    <property type="evidence" value="ECO:0007669"/>
    <property type="project" value="TreeGrafter"/>
</dbReference>
<dbReference type="AlphaFoldDB" id="A0A0U9HNY4"/>
<dbReference type="NCBIfam" id="TIGR00444">
    <property type="entry name" value="mazG"/>
    <property type="match status" value="1"/>
</dbReference>
<dbReference type="GO" id="GO:0008168">
    <property type="term" value="F:methyltransferase activity"/>
    <property type="evidence" value="ECO:0007669"/>
    <property type="project" value="UniProtKB-KW"/>
</dbReference>
<feature type="domain" description="NTP pyrophosphohydrolase MazG-like" evidence="1">
    <location>
        <begin position="173"/>
        <end position="228"/>
    </location>
</feature>
<dbReference type="OrthoDB" id="9808939at2"/>
<dbReference type="Gene3D" id="1.10.287.1080">
    <property type="entry name" value="MazG-like"/>
    <property type="match status" value="2"/>
</dbReference>
<reference evidence="2" key="1">
    <citation type="journal article" date="2016" name="Genome Announc.">
        <title>Draft Genome Sequence of the Syntrophic Lactate-Degrading Bacterium Tepidanaerobacter syntrophicus JLT.</title>
        <authorList>
            <person name="Matsuura N."/>
            <person name="Ohashi A."/>
            <person name="Tourlousse D.M."/>
            <person name="Sekiguchi Y."/>
        </authorList>
    </citation>
    <scope>NUCLEOTIDE SEQUENCE [LARGE SCALE GENOMIC DNA]</scope>
    <source>
        <strain evidence="2">JL</strain>
    </source>
</reference>
<dbReference type="CDD" id="cd11529">
    <property type="entry name" value="NTP-PPase_MazG_Cterm"/>
    <property type="match status" value="1"/>
</dbReference>
<dbReference type="InterPro" id="IPR048015">
    <property type="entry name" value="NTP-PPase_MazG-like_N"/>
</dbReference>
<dbReference type="GO" id="GO:0046076">
    <property type="term" value="P:dTTP catabolic process"/>
    <property type="evidence" value="ECO:0007669"/>
    <property type="project" value="TreeGrafter"/>
</dbReference>
<dbReference type="GO" id="GO:0046047">
    <property type="term" value="P:TTP catabolic process"/>
    <property type="evidence" value="ECO:0007669"/>
    <property type="project" value="TreeGrafter"/>
</dbReference>
<dbReference type="GO" id="GO:0006950">
    <property type="term" value="P:response to stress"/>
    <property type="evidence" value="ECO:0007669"/>
    <property type="project" value="UniProtKB-ARBA"/>
</dbReference>
<dbReference type="Pfam" id="PF03819">
    <property type="entry name" value="MazG"/>
    <property type="match status" value="2"/>
</dbReference>
<keyword evidence="2" id="KW-0489">Methyltransferase</keyword>
<dbReference type="GO" id="GO:0046052">
    <property type="term" value="P:UTP catabolic process"/>
    <property type="evidence" value="ECO:0007669"/>
    <property type="project" value="TreeGrafter"/>
</dbReference>
<dbReference type="GO" id="GO:0046081">
    <property type="term" value="P:dUTP catabolic process"/>
    <property type="evidence" value="ECO:0007669"/>
    <property type="project" value="TreeGrafter"/>
</dbReference>
<proteinExistence type="predicted"/>
<feature type="domain" description="NTP pyrophosphohydrolase MazG-like" evidence="1">
    <location>
        <begin position="31"/>
        <end position="104"/>
    </location>
</feature>
<organism evidence="2">
    <name type="scientific">Tepidanaerobacter syntrophicus</name>
    <dbReference type="NCBI Taxonomy" id="224999"/>
    <lineage>
        <taxon>Bacteria</taxon>
        <taxon>Bacillati</taxon>
        <taxon>Bacillota</taxon>
        <taxon>Clostridia</taxon>
        <taxon>Thermosediminibacterales</taxon>
        <taxon>Tepidanaerobacteraceae</taxon>
        <taxon>Tepidanaerobacter</taxon>
    </lineage>
</organism>
<dbReference type="GO" id="GO:0046061">
    <property type="term" value="P:dATP catabolic process"/>
    <property type="evidence" value="ECO:0007669"/>
    <property type="project" value="TreeGrafter"/>
</dbReference>
<accession>A0A0U9HNY4</accession>
<evidence type="ECO:0000259" key="1">
    <source>
        <dbReference type="Pfam" id="PF03819"/>
    </source>
</evidence>
<protein>
    <submittedName>
        <fullName evidence="2">Tetrapyrrole methylase family protein</fullName>
    </submittedName>
</protein>
<dbReference type="FunFam" id="1.10.287.1080:FF:000001">
    <property type="entry name" value="Nucleoside triphosphate pyrophosphohydrolase"/>
    <property type="match status" value="1"/>
</dbReference>
<dbReference type="Proteomes" id="UP000062160">
    <property type="component" value="Unassembled WGS sequence"/>
</dbReference>
<dbReference type="PANTHER" id="PTHR30522">
    <property type="entry name" value="NUCLEOSIDE TRIPHOSPHATE PYROPHOSPHOHYDROLASE"/>
    <property type="match status" value="1"/>
</dbReference>
<dbReference type="InterPro" id="IPR004518">
    <property type="entry name" value="MazG-like_dom"/>
</dbReference>
<dbReference type="InterPro" id="IPR048011">
    <property type="entry name" value="NTP-PPase_MazG-like_C"/>
</dbReference>
<dbReference type="InterPro" id="IPR011551">
    <property type="entry name" value="NTP_PyrPHydrolase_MazG"/>
</dbReference>
<evidence type="ECO:0000313" key="3">
    <source>
        <dbReference type="Proteomes" id="UP000062160"/>
    </source>
</evidence>
<dbReference type="CDD" id="cd11528">
    <property type="entry name" value="NTP-PPase_MazG_Nterm"/>
    <property type="match status" value="1"/>
</dbReference>
<keyword evidence="2" id="KW-0808">Transferase</keyword>
<sequence>MSKQSLRSLDDLVYIMAQLRGEPGCPWDKSQTHETLKPFLIEEAYEVIDAIDRKNEEDLKEELGDLLLQVVFHSRLAEERGSFEIGDVIETVCEKMIRRHPHIFGNITVEGTDEVLKNWEEIKREEKDMKTESESMMQLPKALPALMKAYKVQEKAARIGFDWDDISGAFDKVYEELDELKEAYATKNQEKIEEEFGDLLFACINVARFLKVEPELALDYAVKKFIKRFKFLEAEAARSDKTLSDMNLQEMDALWEKSKNQEKKL</sequence>
<dbReference type="GO" id="GO:0047429">
    <property type="term" value="F:nucleoside triphosphate diphosphatase activity"/>
    <property type="evidence" value="ECO:0007669"/>
    <property type="project" value="InterPro"/>
</dbReference>
<dbReference type="SUPFAM" id="SSF101386">
    <property type="entry name" value="all-alpha NTP pyrophosphatases"/>
    <property type="match status" value="2"/>
</dbReference>
<gene>
    <name evidence="2" type="ORF">TSYNT_690</name>
</gene>